<accession>A0A291PKN1</accession>
<organism evidence="2 3">
    <name type="scientific">Acetobacter tropicalis</name>
    <dbReference type="NCBI Taxonomy" id="104102"/>
    <lineage>
        <taxon>Bacteria</taxon>
        <taxon>Pseudomonadati</taxon>
        <taxon>Pseudomonadota</taxon>
        <taxon>Alphaproteobacteria</taxon>
        <taxon>Acetobacterales</taxon>
        <taxon>Acetobacteraceae</taxon>
        <taxon>Acetobacter</taxon>
    </lineage>
</organism>
<dbReference type="KEGG" id="ato:CIW82_16570"/>
<evidence type="ECO:0000256" key="1">
    <source>
        <dbReference type="SAM" id="Phobius"/>
    </source>
</evidence>
<feature type="transmembrane region" description="Helical" evidence="1">
    <location>
        <begin position="62"/>
        <end position="89"/>
    </location>
</feature>
<sequence>MYIFLDTHQGNSDLYNVNMADTRSRLHTPRHEEQARLKVVKGIVMARFFLFSRILLDFGSLLVFWVLASFYSVRIAIAGTFIFILCDGLHRYLGKRTFPRIWIISNTLAIVFGVIDLISITPFMIRYEGVLTNLIIALSFAVGAFGATTPIQELVEEQQGFPFPPERQEIRAYFKSLTLVWALYFAAKAILYFWLLTYFPLPRALMLRSVIGTVSLGVMIGISLQGRRIFLLCQRAGFFLPRYSTAPKA</sequence>
<gene>
    <name evidence="2" type="ORF">CIW82_16570</name>
</gene>
<name>A0A291PKN1_9PROT</name>
<feature type="transmembrane region" description="Helical" evidence="1">
    <location>
        <begin position="101"/>
        <end position="125"/>
    </location>
</feature>
<dbReference type="AlphaFoldDB" id="A0A291PKN1"/>
<keyword evidence="1" id="KW-1133">Transmembrane helix</keyword>
<dbReference type="Proteomes" id="UP000220394">
    <property type="component" value="Chromosome"/>
</dbReference>
<dbReference type="EMBL" id="CP022699">
    <property type="protein sequence ID" value="ATJ92040.1"/>
    <property type="molecule type" value="Genomic_DNA"/>
</dbReference>
<evidence type="ECO:0000313" key="3">
    <source>
        <dbReference type="Proteomes" id="UP000220394"/>
    </source>
</evidence>
<proteinExistence type="predicted"/>
<evidence type="ECO:0000313" key="2">
    <source>
        <dbReference type="EMBL" id="ATJ92040.1"/>
    </source>
</evidence>
<protein>
    <recommendedName>
        <fullName evidence="4">Intracellular septation protein A</fullName>
    </recommendedName>
</protein>
<evidence type="ECO:0008006" key="4">
    <source>
        <dbReference type="Google" id="ProtNLM"/>
    </source>
</evidence>
<feature type="transmembrane region" description="Helical" evidence="1">
    <location>
        <begin position="206"/>
        <end position="224"/>
    </location>
</feature>
<feature type="transmembrane region" description="Helical" evidence="1">
    <location>
        <begin position="172"/>
        <end position="194"/>
    </location>
</feature>
<reference evidence="2 3" key="1">
    <citation type="submission" date="2017-08" db="EMBL/GenBank/DDBJ databases">
        <title>Complete Genome Sequence of Acetobacter tropicalis Oregon-R-modENCODE STRAIN BDGP1, an acetic acid bacterium isolated from Drosophila melanogaster gut.</title>
        <authorList>
            <person name="Wan K.H."/>
            <person name="Yu C."/>
            <person name="Park S."/>
            <person name="Hammonds A.S."/>
            <person name="Booth B.W."/>
            <person name="Celniker S.E."/>
        </authorList>
    </citation>
    <scope>NUCLEOTIDE SEQUENCE [LARGE SCALE GENOMIC DNA]</scope>
    <source>
        <strain evidence="2 3">BDGP1</strain>
    </source>
</reference>
<feature type="transmembrane region" description="Helical" evidence="1">
    <location>
        <begin position="131"/>
        <end position="151"/>
    </location>
</feature>
<keyword evidence="1" id="KW-0472">Membrane</keyword>
<keyword evidence="1" id="KW-0812">Transmembrane</keyword>